<gene>
    <name evidence="1" type="ORF">GCM10022393_27670</name>
</gene>
<reference evidence="2" key="1">
    <citation type="journal article" date="2019" name="Int. J. Syst. Evol. Microbiol.">
        <title>The Global Catalogue of Microorganisms (GCM) 10K type strain sequencing project: providing services to taxonomists for standard genome sequencing and annotation.</title>
        <authorList>
            <consortium name="The Broad Institute Genomics Platform"/>
            <consortium name="The Broad Institute Genome Sequencing Center for Infectious Disease"/>
            <person name="Wu L."/>
            <person name="Ma J."/>
        </authorList>
    </citation>
    <scope>NUCLEOTIDE SEQUENCE [LARGE SCALE GENOMIC DNA]</scope>
    <source>
        <strain evidence="2">JCM 17106</strain>
    </source>
</reference>
<protein>
    <recommendedName>
        <fullName evidence="3">Rho termination factor N-terminal domain-containing protein</fullName>
    </recommendedName>
</protein>
<accession>A0ABP6UR58</accession>
<evidence type="ECO:0008006" key="3">
    <source>
        <dbReference type="Google" id="ProtNLM"/>
    </source>
</evidence>
<dbReference type="InterPro" id="IPR037206">
    <property type="entry name" value="VPS28_C_sf"/>
</dbReference>
<proteinExistence type="predicted"/>
<dbReference type="EMBL" id="BAABCW010000011">
    <property type="protein sequence ID" value="GAA3512382.1"/>
    <property type="molecule type" value="Genomic_DNA"/>
</dbReference>
<dbReference type="RefSeq" id="WP_344928391.1">
    <property type="nucleotide sequence ID" value="NZ_BAABCW010000011.1"/>
</dbReference>
<comment type="caution">
    <text evidence="1">The sequence shown here is derived from an EMBL/GenBank/DDBJ whole genome shotgun (WGS) entry which is preliminary data.</text>
</comment>
<evidence type="ECO:0000313" key="2">
    <source>
        <dbReference type="Proteomes" id="UP001500459"/>
    </source>
</evidence>
<organism evidence="1 2">
    <name type="scientific">Aquimarina addita</name>
    <dbReference type="NCBI Taxonomy" id="870485"/>
    <lineage>
        <taxon>Bacteria</taxon>
        <taxon>Pseudomonadati</taxon>
        <taxon>Bacteroidota</taxon>
        <taxon>Flavobacteriia</taxon>
        <taxon>Flavobacteriales</taxon>
        <taxon>Flavobacteriaceae</taxon>
        <taxon>Aquimarina</taxon>
    </lineage>
</organism>
<sequence>MKELNQGELIRIADDLKLNYGSKKELIDDLDDLMYLLNHIDRDYFTQKQQQNIAFFLKSFKKIAES</sequence>
<keyword evidence="2" id="KW-1185">Reference proteome</keyword>
<dbReference type="Proteomes" id="UP001500459">
    <property type="component" value="Unassembled WGS sequence"/>
</dbReference>
<name>A0ABP6UR58_9FLAO</name>
<evidence type="ECO:0000313" key="1">
    <source>
        <dbReference type="EMBL" id="GAA3512382.1"/>
    </source>
</evidence>
<dbReference type="Gene3D" id="1.20.120.1130">
    <property type="match status" value="1"/>
</dbReference>